<evidence type="ECO:0000313" key="2">
    <source>
        <dbReference type="EMBL" id="SER52243.1"/>
    </source>
</evidence>
<feature type="transmembrane region" description="Helical" evidence="1">
    <location>
        <begin position="178"/>
        <end position="198"/>
    </location>
</feature>
<dbReference type="Proteomes" id="UP000199647">
    <property type="component" value="Unassembled WGS sequence"/>
</dbReference>
<organism evidence="2 3">
    <name type="scientific">Faunimonas pinastri</name>
    <dbReference type="NCBI Taxonomy" id="1855383"/>
    <lineage>
        <taxon>Bacteria</taxon>
        <taxon>Pseudomonadati</taxon>
        <taxon>Pseudomonadota</taxon>
        <taxon>Alphaproteobacteria</taxon>
        <taxon>Hyphomicrobiales</taxon>
        <taxon>Afifellaceae</taxon>
        <taxon>Faunimonas</taxon>
    </lineage>
</organism>
<keyword evidence="1" id="KW-1133">Transmembrane helix</keyword>
<dbReference type="Pfam" id="PF14023">
    <property type="entry name" value="Bestrophin-like"/>
    <property type="match status" value="1"/>
</dbReference>
<evidence type="ECO:0008006" key="4">
    <source>
        <dbReference type="Google" id="ProtNLM"/>
    </source>
</evidence>
<keyword evidence="1" id="KW-0472">Membrane</keyword>
<keyword evidence="1" id="KW-0812">Transmembrane</keyword>
<dbReference type="OrthoDB" id="4760162at2"/>
<feature type="transmembrane region" description="Helical" evidence="1">
    <location>
        <begin position="205"/>
        <end position="226"/>
    </location>
</feature>
<dbReference type="InterPro" id="IPR025333">
    <property type="entry name" value="DUF4239"/>
</dbReference>
<keyword evidence="3" id="KW-1185">Reference proteome</keyword>
<dbReference type="EMBL" id="FOFG01000023">
    <property type="protein sequence ID" value="SER52243.1"/>
    <property type="molecule type" value="Genomic_DNA"/>
</dbReference>
<feature type="transmembrane region" description="Helical" evidence="1">
    <location>
        <begin position="40"/>
        <end position="60"/>
    </location>
</feature>
<reference evidence="2 3" key="1">
    <citation type="submission" date="2016-10" db="EMBL/GenBank/DDBJ databases">
        <authorList>
            <person name="de Groot N.N."/>
        </authorList>
    </citation>
    <scope>NUCLEOTIDE SEQUENCE [LARGE SCALE GENOMIC DNA]</scope>
    <source>
        <strain evidence="2 3">A52C2</strain>
    </source>
</reference>
<accession>A0A1H9PXA7</accession>
<name>A0A1H9PXA7_9HYPH</name>
<dbReference type="STRING" id="1855383.SAMN05216548_1238"/>
<evidence type="ECO:0000256" key="1">
    <source>
        <dbReference type="SAM" id="Phobius"/>
    </source>
</evidence>
<proteinExistence type="predicted"/>
<sequence length="252" mass="27528">MADLGIAFGIFVLLAGVVLLTLWGQLRLPARLRNKETHDVIKLGVGMVSVMASLVLGLFVTSVKGSFDAVDRDVHQFATRLILLDTTLRAYGPDAEGQRQQLIGYTEMVLTRTWSRAGDLWLVKDDRAWGMLTDLELHIDDLATGTPRQASLAAQARSDVQRVIEQRWTLIADAQATFSSSLLIVLILWFVVIFASFGYNAPPNVLVLVSLMICAAAISSSIFMVLEIDGPFSGLIQVSPQPVEDVLASMKA</sequence>
<evidence type="ECO:0000313" key="3">
    <source>
        <dbReference type="Proteomes" id="UP000199647"/>
    </source>
</evidence>
<gene>
    <name evidence="2" type="ORF">SAMN05216548_1238</name>
</gene>
<dbReference type="RefSeq" id="WP_092499634.1">
    <property type="nucleotide sequence ID" value="NZ_FOFG01000023.1"/>
</dbReference>
<dbReference type="AlphaFoldDB" id="A0A1H9PXA7"/>
<feature type="transmembrane region" description="Helical" evidence="1">
    <location>
        <begin position="6"/>
        <end position="28"/>
    </location>
</feature>
<protein>
    <recommendedName>
        <fullName evidence="4">DUF4239 domain-containing protein</fullName>
    </recommendedName>
</protein>